<evidence type="ECO:0000313" key="2">
    <source>
        <dbReference type="EMBL" id="KDR75695.1"/>
    </source>
</evidence>
<keyword evidence="3" id="KW-1185">Reference proteome</keyword>
<proteinExistence type="predicted"/>
<dbReference type="EMBL" id="KL142380">
    <property type="protein sequence ID" value="KDR75695.1"/>
    <property type="molecule type" value="Genomic_DNA"/>
</dbReference>
<feature type="region of interest" description="Disordered" evidence="1">
    <location>
        <begin position="74"/>
        <end position="118"/>
    </location>
</feature>
<sequence>MPRAVKREHQDSELKYTRISLENLNRKQIQELAKKERIKANMSTQKIIAAVLKLFKGPEEDIVVLETVQDEVEPTVADIQEENCAPKVGSRHDGPGAATSQPAPQSVSSGHESGSPGE</sequence>
<protein>
    <submittedName>
        <fullName evidence="2">Uncharacterized protein</fullName>
    </submittedName>
</protein>
<feature type="compositionally biased region" description="Polar residues" evidence="1">
    <location>
        <begin position="98"/>
        <end position="112"/>
    </location>
</feature>
<reference evidence="3" key="1">
    <citation type="journal article" date="2014" name="Proc. Natl. Acad. Sci. U.S.A.">
        <title>Extensive sampling of basidiomycete genomes demonstrates inadequacy of the white-rot/brown-rot paradigm for wood decay fungi.</title>
        <authorList>
            <person name="Riley R."/>
            <person name="Salamov A.A."/>
            <person name="Brown D.W."/>
            <person name="Nagy L.G."/>
            <person name="Floudas D."/>
            <person name="Held B.W."/>
            <person name="Levasseur A."/>
            <person name="Lombard V."/>
            <person name="Morin E."/>
            <person name="Otillar R."/>
            <person name="Lindquist E.A."/>
            <person name="Sun H."/>
            <person name="LaButti K.M."/>
            <person name="Schmutz J."/>
            <person name="Jabbour D."/>
            <person name="Luo H."/>
            <person name="Baker S.E."/>
            <person name="Pisabarro A.G."/>
            <person name="Walton J.D."/>
            <person name="Blanchette R.A."/>
            <person name="Henrissat B."/>
            <person name="Martin F."/>
            <person name="Cullen D."/>
            <person name="Hibbett D.S."/>
            <person name="Grigoriev I.V."/>
        </authorList>
    </citation>
    <scope>NUCLEOTIDE SEQUENCE [LARGE SCALE GENOMIC DNA]</scope>
    <source>
        <strain evidence="3">CBS 339.88</strain>
    </source>
</reference>
<name>A0A067SXL2_GALM3</name>
<dbReference type="AlphaFoldDB" id="A0A067SXL2"/>
<dbReference type="HOGENOM" id="CLU_2073327_0_0_1"/>
<dbReference type="Proteomes" id="UP000027222">
    <property type="component" value="Unassembled WGS sequence"/>
</dbReference>
<organism evidence="2 3">
    <name type="scientific">Galerina marginata (strain CBS 339.88)</name>
    <dbReference type="NCBI Taxonomy" id="685588"/>
    <lineage>
        <taxon>Eukaryota</taxon>
        <taxon>Fungi</taxon>
        <taxon>Dikarya</taxon>
        <taxon>Basidiomycota</taxon>
        <taxon>Agaricomycotina</taxon>
        <taxon>Agaricomycetes</taxon>
        <taxon>Agaricomycetidae</taxon>
        <taxon>Agaricales</taxon>
        <taxon>Agaricineae</taxon>
        <taxon>Strophariaceae</taxon>
        <taxon>Galerina</taxon>
    </lineage>
</organism>
<evidence type="ECO:0000256" key="1">
    <source>
        <dbReference type="SAM" id="MobiDB-lite"/>
    </source>
</evidence>
<evidence type="ECO:0000313" key="3">
    <source>
        <dbReference type="Proteomes" id="UP000027222"/>
    </source>
</evidence>
<accession>A0A067SXL2</accession>
<gene>
    <name evidence="2" type="ORF">GALMADRAFT_496088</name>
</gene>